<protein>
    <submittedName>
        <fullName evidence="2">Uncharacterized protein</fullName>
    </submittedName>
</protein>
<dbReference type="AlphaFoldDB" id="A0AAU7NUD0"/>
<evidence type="ECO:0000256" key="1">
    <source>
        <dbReference type="SAM" id="MobiDB-lite"/>
    </source>
</evidence>
<evidence type="ECO:0000313" key="3">
    <source>
        <dbReference type="Proteomes" id="UP001225378"/>
    </source>
</evidence>
<dbReference type="InterPro" id="IPR011990">
    <property type="entry name" value="TPR-like_helical_dom_sf"/>
</dbReference>
<dbReference type="Gene3D" id="1.25.40.10">
    <property type="entry name" value="Tetratricopeptide repeat domain"/>
    <property type="match status" value="1"/>
</dbReference>
<dbReference type="EMBL" id="CP157743">
    <property type="protein sequence ID" value="XBS20573.1"/>
    <property type="molecule type" value="Genomic_DNA"/>
</dbReference>
<gene>
    <name evidence="2" type="ORF">Q9L42_019885</name>
</gene>
<reference evidence="2 3" key="1">
    <citation type="journal article" date="2024" name="Microbiology">
        <title>Methylomarinum rosea sp. nov., a novel halophilic methanotrophic bacterium from the hypersaline Lake Elton.</title>
        <authorList>
            <person name="Suleimanov R.Z."/>
            <person name="Oshkin I.Y."/>
            <person name="Danilova O.V."/>
            <person name="Suzina N.E."/>
            <person name="Dedysh S.N."/>
        </authorList>
    </citation>
    <scope>NUCLEOTIDE SEQUENCE [LARGE SCALE GENOMIC DNA]</scope>
    <source>
        <strain evidence="2 3">Ch1-1</strain>
    </source>
</reference>
<dbReference type="KEGG" id="mech:Q9L42_019885"/>
<dbReference type="Proteomes" id="UP001225378">
    <property type="component" value="Chromosome"/>
</dbReference>
<proteinExistence type="predicted"/>
<dbReference type="SUPFAM" id="SSF48452">
    <property type="entry name" value="TPR-like"/>
    <property type="match status" value="1"/>
</dbReference>
<sequence>MSLFPPFSKSSTLKAAIKHVAEARNSEGGKADQLYKSAYQGFAKVVAGDAVLADALHNWGFAQLHHAKNKGKDEAIGLYEDAVNKFTFCLLASPNHLGGAIDGGFAYMELARLNNAQPEDPLYDKAIEFFEKAGHIQKGSAAYNLACIHALRDDHEACRAALELAKECGSLPDEQDVMNDPDMAPVKDAQWFHEFLGSVAVKLAEAAENDRRTRRGLKKVDEVKLDLPPRPTDSTLRRHYDTMIAAEIDRQREALKAKQEREAEEKAKKKKGDKFDYYK</sequence>
<keyword evidence="3" id="KW-1185">Reference proteome</keyword>
<dbReference type="RefSeq" id="WP_305906650.1">
    <property type="nucleotide sequence ID" value="NZ_CP157743.1"/>
</dbReference>
<organism evidence="2 3">
    <name type="scientific">Methylomarinum roseum</name>
    <dbReference type="NCBI Taxonomy" id="3067653"/>
    <lineage>
        <taxon>Bacteria</taxon>
        <taxon>Pseudomonadati</taxon>
        <taxon>Pseudomonadota</taxon>
        <taxon>Gammaproteobacteria</taxon>
        <taxon>Methylococcales</taxon>
        <taxon>Methylococcaceae</taxon>
        <taxon>Methylomarinum</taxon>
    </lineage>
</organism>
<name>A0AAU7NUD0_9GAMM</name>
<evidence type="ECO:0000313" key="2">
    <source>
        <dbReference type="EMBL" id="XBS20573.1"/>
    </source>
</evidence>
<accession>A0AAU7NUD0</accession>
<feature type="region of interest" description="Disordered" evidence="1">
    <location>
        <begin position="255"/>
        <end position="279"/>
    </location>
</feature>